<proteinExistence type="predicted"/>
<accession>A0A0F9B963</accession>
<reference evidence="1" key="1">
    <citation type="journal article" date="2015" name="Nature">
        <title>Complex archaea that bridge the gap between prokaryotes and eukaryotes.</title>
        <authorList>
            <person name="Spang A."/>
            <person name="Saw J.H."/>
            <person name="Jorgensen S.L."/>
            <person name="Zaremba-Niedzwiedzka K."/>
            <person name="Martijn J."/>
            <person name="Lind A.E."/>
            <person name="van Eijk R."/>
            <person name="Schleper C."/>
            <person name="Guy L."/>
            <person name="Ettema T.J."/>
        </authorList>
    </citation>
    <scope>NUCLEOTIDE SEQUENCE</scope>
</reference>
<protein>
    <submittedName>
        <fullName evidence="1">Uncharacterized protein</fullName>
    </submittedName>
</protein>
<name>A0A0F9B963_9ZZZZ</name>
<dbReference type="EMBL" id="LAZR01042107">
    <property type="protein sequence ID" value="KKL10322.1"/>
    <property type="molecule type" value="Genomic_DNA"/>
</dbReference>
<evidence type="ECO:0000313" key="1">
    <source>
        <dbReference type="EMBL" id="KKL10322.1"/>
    </source>
</evidence>
<gene>
    <name evidence="1" type="ORF">LCGC14_2557010</name>
</gene>
<organism evidence="1">
    <name type="scientific">marine sediment metagenome</name>
    <dbReference type="NCBI Taxonomy" id="412755"/>
    <lineage>
        <taxon>unclassified sequences</taxon>
        <taxon>metagenomes</taxon>
        <taxon>ecological metagenomes</taxon>
    </lineage>
</organism>
<dbReference type="AlphaFoldDB" id="A0A0F9B963"/>
<sequence length="86" mass="9293">MRLYRVAGGGESVDVYAEDRGEARSLANLPCKWKEKRALLVEVCVGLIYHRQVGRPAGSPCRGKSVRDGLCASHKAATGDRAHLDG</sequence>
<comment type="caution">
    <text evidence="1">The sequence shown here is derived from an EMBL/GenBank/DDBJ whole genome shotgun (WGS) entry which is preliminary data.</text>
</comment>